<dbReference type="EMBL" id="DS546366">
    <property type="protein sequence ID" value="EDQ48480.1"/>
    <property type="molecule type" value="Genomic_DNA"/>
</dbReference>
<feature type="compositionally biased region" description="Low complexity" evidence="1">
    <location>
        <begin position="145"/>
        <end position="161"/>
    </location>
</feature>
<gene>
    <name evidence="2" type="ORF">PHYPADRAFT_103749</name>
</gene>
<organism>
    <name type="scientific">Physcomitrium patens</name>
    <name type="common">Spreading-leaved earth moss</name>
    <name type="synonym">Physcomitrella patens</name>
    <dbReference type="NCBI Taxonomy" id="3218"/>
    <lineage>
        <taxon>Eukaryota</taxon>
        <taxon>Viridiplantae</taxon>
        <taxon>Streptophyta</taxon>
        <taxon>Embryophyta</taxon>
        <taxon>Bryophyta</taxon>
        <taxon>Bryophytina</taxon>
        <taxon>Bryopsida</taxon>
        <taxon>Funariidae</taxon>
        <taxon>Funariales</taxon>
        <taxon>Funariaceae</taxon>
        <taxon>Physcomitrium</taxon>
    </lineage>
</organism>
<protein>
    <submittedName>
        <fullName evidence="2">Predicted protein</fullName>
    </submittedName>
</protein>
<proteinExistence type="predicted"/>
<name>A9U773_PHYPA</name>
<feature type="compositionally biased region" description="Low complexity" evidence="1">
    <location>
        <begin position="13"/>
        <end position="41"/>
    </location>
</feature>
<feature type="compositionally biased region" description="Basic residues" evidence="1">
    <location>
        <begin position="1"/>
        <end position="10"/>
    </location>
</feature>
<evidence type="ECO:0000313" key="2">
    <source>
        <dbReference type="EMBL" id="EDQ48480.1"/>
    </source>
</evidence>
<sequence length="471" mass="49543">PARRGHRAVTGHRGPAWRPARGPAGQRAAGRAPAASQRAGGFAHAERGRHRDGPGAQAGACRFGPSADPVPGPRRADAQAAAFARCRGQCRPQCGQRGKRGGVARACRACRAYGHVGRAGPVGPCPVARCAPRSRDGPRHRSAGHSRAAAPGAGPAAAGEAPCPPGDPRAGPGRDACRQATAPAGPAPHGGCGPACSLAPAQALRCQVQALLLAVQQPLHTVPQAALHELQRTHPDLARLAHQFGRRRGRGRAQVGAEVGNGEIGLVPHAADQGHRALHDGAGQALVIEGPKVFDGAAPAHQQDGVDGRRAGHRAINRARAFPRQAIKPLQRIDQGGRRLRALHQGRHQHHGDMGHATAQRRDHVVQRSSPRRSHHANAARQRRQAALSGRVEKAFGLQLRLQPKELLEQGALARTLHALDDQLQVATLLIDAQPAAQLDQFAVARRKIHELGRTPEHGAADLPARVLDAE</sequence>
<feature type="region of interest" description="Disordered" evidence="1">
    <location>
        <begin position="1"/>
        <end position="56"/>
    </location>
</feature>
<evidence type="ECO:0000256" key="1">
    <source>
        <dbReference type="SAM" id="MobiDB-lite"/>
    </source>
</evidence>
<feature type="region of interest" description="Disordered" evidence="1">
    <location>
        <begin position="132"/>
        <end position="192"/>
    </location>
</feature>
<feature type="non-terminal residue" evidence="2">
    <location>
        <position position="471"/>
    </location>
</feature>
<feature type="compositionally biased region" description="Basic and acidic residues" evidence="1">
    <location>
        <begin position="44"/>
        <end position="53"/>
    </location>
</feature>
<dbReference type="AlphaFoldDB" id="A9U773"/>
<accession>A9U773</accession>
<reference evidence="2" key="1">
    <citation type="journal article" date="2008" name="Science">
        <title>The Physcomitrella genome reveals evolutionary insights into the conquest of land by plants.</title>
        <authorList>
            <person name="Rensing S."/>
            <person name="Lang D."/>
            <person name="Zimmer A."/>
            <person name="Terry A."/>
            <person name="Salamov A."/>
            <person name="Shapiro H."/>
            <person name="Nishiyama T."/>
            <person name="Perroud P.-F."/>
            <person name="Lindquist E."/>
            <person name="Kamisugi Y."/>
            <person name="Tanahashi T."/>
            <person name="Sakakibara K."/>
            <person name="Fujita T."/>
            <person name="Oishi K."/>
            <person name="Shin-I T."/>
            <person name="Kuroki Y."/>
            <person name="Toyoda A."/>
            <person name="Suzuki Y."/>
            <person name="Hashimoto A."/>
            <person name="Yamaguchi K."/>
            <person name="Sugano A."/>
            <person name="Kohara Y."/>
            <person name="Fujiyama A."/>
            <person name="Anterola A."/>
            <person name="Aoki S."/>
            <person name="Ashton N."/>
            <person name="Barbazuk W.B."/>
            <person name="Barker E."/>
            <person name="Bennetzen J."/>
            <person name="Bezanilla M."/>
            <person name="Blankenship R."/>
            <person name="Cho S.H."/>
            <person name="Dutcher S."/>
            <person name="Estelle M."/>
            <person name="Fawcett J.A."/>
            <person name="Gundlach H."/>
            <person name="Hanada K."/>
            <person name="Heyl A."/>
            <person name="Hicks K.A."/>
            <person name="Hugh J."/>
            <person name="Lohr M."/>
            <person name="Mayer K."/>
            <person name="Melkozernov A."/>
            <person name="Murata T."/>
            <person name="Nelson D."/>
            <person name="Pils B."/>
            <person name="Prigge M."/>
            <person name="Reiss B."/>
            <person name="Renner T."/>
            <person name="Rombauts S."/>
            <person name="Rushton P."/>
            <person name="Sanderfoot A."/>
            <person name="Schween G."/>
            <person name="Shiu S.-H."/>
            <person name="Stueber K."/>
            <person name="Theodoulou F.L."/>
            <person name="Tu H."/>
            <person name="Van de Peer Y."/>
            <person name="Verrier P.J."/>
            <person name="Waters E."/>
            <person name="Wood A."/>
            <person name="Yang L."/>
            <person name="Cove D."/>
            <person name="Cuming A."/>
            <person name="Hasebe M."/>
            <person name="Lucas S."/>
            <person name="Mishler D.B."/>
            <person name="Reski R."/>
            <person name="Grigoriev I."/>
            <person name="Quatrano R.S."/>
            <person name="Boore J.L."/>
        </authorList>
    </citation>
    <scope>NUCLEOTIDE SEQUENCE [LARGE SCALE GENOMIC DNA]</scope>
</reference>
<feature type="non-terminal residue" evidence="2">
    <location>
        <position position="1"/>
    </location>
</feature>